<comment type="caution">
    <text evidence="2">The sequence shown here is derived from an EMBL/GenBank/DDBJ whole genome shotgun (WGS) entry which is preliminary data.</text>
</comment>
<feature type="transmembrane region" description="Helical" evidence="1">
    <location>
        <begin position="20"/>
        <end position="37"/>
    </location>
</feature>
<dbReference type="EMBL" id="QNRJ01000003">
    <property type="protein sequence ID" value="RBP06174.1"/>
    <property type="molecule type" value="Genomic_DNA"/>
</dbReference>
<reference evidence="2 3" key="1">
    <citation type="submission" date="2018-06" db="EMBL/GenBank/DDBJ databases">
        <title>Freshwater and sediment microbial communities from various areas in North America, analyzing microbe dynamics in response to fracking.</title>
        <authorList>
            <person name="Lamendella R."/>
        </authorList>
    </citation>
    <scope>NUCLEOTIDE SEQUENCE [LARGE SCALE GENOMIC DNA]</scope>
    <source>
        <strain evidence="2 3">97B</strain>
    </source>
</reference>
<feature type="transmembrane region" description="Helical" evidence="1">
    <location>
        <begin position="43"/>
        <end position="63"/>
    </location>
</feature>
<keyword evidence="1" id="KW-0472">Membrane</keyword>
<protein>
    <submittedName>
        <fullName evidence="2">Uncharacterized protein</fullName>
    </submittedName>
</protein>
<dbReference type="OrthoDB" id="765463at2"/>
<proteinExistence type="predicted"/>
<keyword evidence="1" id="KW-0812">Transmembrane</keyword>
<evidence type="ECO:0000313" key="3">
    <source>
        <dbReference type="Proteomes" id="UP000252118"/>
    </source>
</evidence>
<dbReference type="AlphaFoldDB" id="A0A366EV10"/>
<organism evidence="2 3">
    <name type="scientific">Rossellomorea aquimaris</name>
    <dbReference type="NCBI Taxonomy" id="189382"/>
    <lineage>
        <taxon>Bacteria</taxon>
        <taxon>Bacillati</taxon>
        <taxon>Bacillota</taxon>
        <taxon>Bacilli</taxon>
        <taxon>Bacillales</taxon>
        <taxon>Bacillaceae</taxon>
        <taxon>Rossellomorea</taxon>
    </lineage>
</organism>
<name>A0A366EV10_9BACI</name>
<keyword evidence="1" id="KW-1133">Transmembrane helix</keyword>
<evidence type="ECO:0000256" key="1">
    <source>
        <dbReference type="SAM" id="Phobius"/>
    </source>
</evidence>
<dbReference type="Pfam" id="PF20136">
    <property type="entry name" value="DUF6526"/>
    <property type="match status" value="1"/>
</dbReference>
<dbReference type="RefSeq" id="WP_113968726.1">
    <property type="nucleotide sequence ID" value="NZ_QNRJ01000003.1"/>
</dbReference>
<sequence length="142" mass="16417">MKQQNYENHSKIDPAYHAGIALLSLITLILTITFFVKNVGTETLLSFVVLFVVLTIILIGIKLRTYALQLQDRIIRTEESFRYYRLTGNPPDARLSMKQMIALRFAPDEEFPGLVDRTLTENLTAKDIKKTIQTWRADHHRV</sequence>
<gene>
    <name evidence="2" type="ORF">DET59_103306</name>
</gene>
<accession>A0A366EV10</accession>
<evidence type="ECO:0000313" key="2">
    <source>
        <dbReference type="EMBL" id="RBP06174.1"/>
    </source>
</evidence>
<dbReference type="Proteomes" id="UP000252118">
    <property type="component" value="Unassembled WGS sequence"/>
</dbReference>
<dbReference type="InterPro" id="IPR045385">
    <property type="entry name" value="DUF6526"/>
</dbReference>